<dbReference type="PANTHER" id="PTHR10803:SF0">
    <property type="entry name" value="ATPASE GET3B"/>
    <property type="match status" value="1"/>
</dbReference>
<dbReference type="FunFam" id="3.40.50.300:FF:002933">
    <property type="entry name" value="Putative arsenical pump-driving ATPase"/>
    <property type="match status" value="1"/>
</dbReference>
<dbReference type="EMBL" id="JALJOS010000030">
    <property type="protein sequence ID" value="KAK9822790.1"/>
    <property type="molecule type" value="Genomic_DNA"/>
</dbReference>
<organism evidence="3 4">
    <name type="scientific">Apatococcus lobatus</name>
    <dbReference type="NCBI Taxonomy" id="904363"/>
    <lineage>
        <taxon>Eukaryota</taxon>
        <taxon>Viridiplantae</taxon>
        <taxon>Chlorophyta</taxon>
        <taxon>core chlorophytes</taxon>
        <taxon>Trebouxiophyceae</taxon>
        <taxon>Chlorellales</taxon>
        <taxon>Chlorellaceae</taxon>
        <taxon>Apatococcus</taxon>
    </lineage>
</organism>
<accession>A0AAW1QMX5</accession>
<feature type="region of interest" description="Disordered" evidence="1">
    <location>
        <begin position="467"/>
        <end position="490"/>
    </location>
</feature>
<dbReference type="CDD" id="cd02035">
    <property type="entry name" value="ArsA"/>
    <property type="match status" value="2"/>
</dbReference>
<protein>
    <recommendedName>
        <fullName evidence="2">ArsA/GET3 Anion-transporting ATPase-like domain-containing protein</fullName>
    </recommendedName>
</protein>
<keyword evidence="4" id="KW-1185">Reference proteome</keyword>
<dbReference type="GO" id="GO:0016887">
    <property type="term" value="F:ATP hydrolysis activity"/>
    <property type="evidence" value="ECO:0007669"/>
    <property type="project" value="InterPro"/>
</dbReference>
<feature type="domain" description="ArsA/GET3 Anion-transporting ATPase-like" evidence="2">
    <location>
        <begin position="98"/>
        <end position="417"/>
    </location>
</feature>
<gene>
    <name evidence="3" type="ORF">WJX74_009555</name>
</gene>
<comment type="caution">
    <text evidence="3">The sequence shown here is derived from an EMBL/GenBank/DDBJ whole genome shotgun (WGS) entry which is preliminary data.</text>
</comment>
<reference evidence="3 4" key="1">
    <citation type="journal article" date="2024" name="Nat. Commun.">
        <title>Phylogenomics reveals the evolutionary origins of lichenization in chlorophyte algae.</title>
        <authorList>
            <person name="Puginier C."/>
            <person name="Libourel C."/>
            <person name="Otte J."/>
            <person name="Skaloud P."/>
            <person name="Haon M."/>
            <person name="Grisel S."/>
            <person name="Petersen M."/>
            <person name="Berrin J.G."/>
            <person name="Delaux P.M."/>
            <person name="Dal Grande F."/>
            <person name="Keller J."/>
        </authorList>
    </citation>
    <scope>NUCLEOTIDE SEQUENCE [LARGE SCALE GENOMIC DNA]</scope>
    <source>
        <strain evidence="3 4">SAG 2145</strain>
    </source>
</reference>
<feature type="domain" description="ArsA/GET3 Anion-transporting ATPase-like" evidence="2">
    <location>
        <begin position="433"/>
        <end position="755"/>
    </location>
</feature>
<evidence type="ECO:0000313" key="3">
    <source>
        <dbReference type="EMBL" id="KAK9822790.1"/>
    </source>
</evidence>
<evidence type="ECO:0000313" key="4">
    <source>
        <dbReference type="Proteomes" id="UP001438707"/>
    </source>
</evidence>
<dbReference type="InterPro" id="IPR027417">
    <property type="entry name" value="P-loop_NTPase"/>
</dbReference>
<dbReference type="Proteomes" id="UP001438707">
    <property type="component" value="Unassembled WGS sequence"/>
</dbReference>
<dbReference type="SUPFAM" id="SSF52540">
    <property type="entry name" value="P-loop containing nucleoside triphosphate hydrolases"/>
    <property type="match status" value="2"/>
</dbReference>
<evidence type="ECO:0000256" key="1">
    <source>
        <dbReference type="SAM" id="MobiDB-lite"/>
    </source>
</evidence>
<dbReference type="PANTHER" id="PTHR10803">
    <property type="entry name" value="ARSENICAL PUMP-DRIVING ATPASE ARSENITE-TRANSLOCATING ATPASE"/>
    <property type="match status" value="1"/>
</dbReference>
<dbReference type="InterPro" id="IPR016300">
    <property type="entry name" value="ATPase_ArsA/GET3"/>
</dbReference>
<dbReference type="GO" id="GO:0071816">
    <property type="term" value="P:tail-anchored membrane protein insertion into ER membrane"/>
    <property type="evidence" value="ECO:0007669"/>
    <property type="project" value="TreeGrafter"/>
</dbReference>
<dbReference type="NCBIfam" id="TIGR00345">
    <property type="entry name" value="GET3_arsA_TRC40"/>
    <property type="match status" value="2"/>
</dbReference>
<proteinExistence type="predicted"/>
<dbReference type="Gene3D" id="3.40.50.300">
    <property type="entry name" value="P-loop containing nucleotide triphosphate hydrolases"/>
    <property type="match status" value="2"/>
</dbReference>
<name>A0AAW1QMX5_9CHLO</name>
<dbReference type="GO" id="GO:0043529">
    <property type="term" value="C:GET complex"/>
    <property type="evidence" value="ECO:0007669"/>
    <property type="project" value="TreeGrafter"/>
</dbReference>
<dbReference type="InterPro" id="IPR025723">
    <property type="entry name" value="ArsA/GET3_ATPase-like"/>
</dbReference>
<dbReference type="GO" id="GO:0005524">
    <property type="term" value="F:ATP binding"/>
    <property type="evidence" value="ECO:0007669"/>
    <property type="project" value="InterPro"/>
</dbReference>
<evidence type="ECO:0000259" key="2">
    <source>
        <dbReference type="Pfam" id="PF02374"/>
    </source>
</evidence>
<sequence length="758" mass="81566">MLSKPLQPSHVPAFPVVFTNCSCSFPRVANHGGQRSQQAGEVCRRPLSALKLSLVQQQQSNRLLPALTCRAQAVNVAVAEPGTGQSCFEELSTAAGRKYVMVSGKGGVGKTSLSASLAVKFAAAGHTTLVVSTDPAHSLGDSLAQDLSGGAPVPIEGTELPLWAMEIDTEKATSDFRASSKAGKGKGGIGFLKGTPLEALGGSLGDLKLGELLETAPPGLDEAVAIAKVVEFVKGEKYERFTRIVLDTAPTGHTLRLLKTPEVIEASLGKLIQLRQSLSKANTAVRGLFGASEEQDEAVEKLQRLQDSVRGVRDLFHNADVMELVIATIPTMLGMNESARLAAQLQHEGVPCKRIIVNQVIGEGMGDAFLRLRLKDQQKAMDMITGDPQLKGLQLVRAPLIDLEVRGIPALQYFGGVVWQDTIQNFAQGQERKYVMLGGKGGVGKTSMSASLAVRLAGEGHSTLVVSTDPAHSLSDSLNEDVSGGRPKRLSTTDLPIWGMEIDPEAARDEMRAARASSGNVGDSQLKKVLGPLGMGGLADQIGDLKLGELLDNLPPGADEAIAIAKIVEFAKSPEYSHFTRIIIDTAPTGHTLRLLTLPDFFNSSIGKVIQLQQRLSQIGGKVKDFFSGGRKKEADNDRMNNLQETMAEMRTLFRNPATTQFVVVTIPTVMAASESTRLAASLRKEGVPVRLLVVNQIIQESATQAFLAQRRKDQQKAMQQLKDVPIFRDLQVMEAPLFDLEIRGVPALRYFGDQVWR</sequence>
<dbReference type="AlphaFoldDB" id="A0AAW1QMX5"/>
<dbReference type="Pfam" id="PF02374">
    <property type="entry name" value="ArsA_ATPase"/>
    <property type="match status" value="2"/>
</dbReference>